<comment type="caution">
    <text evidence="2">The sequence shown here is derived from an EMBL/GenBank/DDBJ whole genome shotgun (WGS) entry which is preliminary data.</text>
</comment>
<evidence type="ECO:0000256" key="1">
    <source>
        <dbReference type="SAM" id="MobiDB-lite"/>
    </source>
</evidence>
<feature type="region of interest" description="Disordered" evidence="1">
    <location>
        <begin position="190"/>
        <end position="212"/>
    </location>
</feature>
<dbReference type="AlphaFoldDB" id="A0AAD8NKQ9"/>
<accession>A0AAD8NKQ9</accession>
<name>A0AAD8NKQ9_TARER</name>
<protein>
    <submittedName>
        <fullName evidence="2">Uncharacterized protein</fullName>
    </submittedName>
</protein>
<proteinExistence type="predicted"/>
<reference evidence="2" key="1">
    <citation type="journal article" date="2023" name="bioRxiv">
        <title>Improved chromosome-level genome assembly for marigold (Tagetes erecta).</title>
        <authorList>
            <person name="Jiang F."/>
            <person name="Yuan L."/>
            <person name="Wang S."/>
            <person name="Wang H."/>
            <person name="Xu D."/>
            <person name="Wang A."/>
            <person name="Fan W."/>
        </authorList>
    </citation>
    <scope>NUCLEOTIDE SEQUENCE</scope>
    <source>
        <strain evidence="2">WSJ</strain>
        <tissue evidence="2">Leaf</tissue>
    </source>
</reference>
<dbReference type="EMBL" id="JAUHHV010000010">
    <property type="protein sequence ID" value="KAK1411678.1"/>
    <property type="molecule type" value="Genomic_DNA"/>
</dbReference>
<sequence length="393" mass="43682">MNEEDVVIIDLEEVNADDLYVDIDIPSLHTADVPQAVPPTEDLSLQVSDTLHVSTAATTVTTIPVPLFSNTEAGGSSAGTDADERMKRMVEEHDHFLESSGLREFVDDFIDDDDDVDVVELKRKVLLLEQEQIIKTLEISRLQEENKDQCRCITKLQSMIGELSAKLLDSSQCLEANLGSDFASAQTQVETVQSPSAGAASEREINQSTTKAPRSPVRIVDKFEDTMNTPGMRSYFAFRKNGELEYYENCKAFQSLTIVDLRELSEAPFHAFDMVSAASRVRTHKVVVDPSTGKPLNTVVGPPTQKAKIIPLPTDLHDGLLSDFKYWYFGLRLFVWKNFTAAISQIVSSEMWAGNQTGAETQIFGHSFGLTVEDMQQVIKSTKKGKGLQNFDY</sequence>
<evidence type="ECO:0000313" key="3">
    <source>
        <dbReference type="Proteomes" id="UP001229421"/>
    </source>
</evidence>
<organism evidence="2 3">
    <name type="scientific">Tagetes erecta</name>
    <name type="common">African marigold</name>
    <dbReference type="NCBI Taxonomy" id="13708"/>
    <lineage>
        <taxon>Eukaryota</taxon>
        <taxon>Viridiplantae</taxon>
        <taxon>Streptophyta</taxon>
        <taxon>Embryophyta</taxon>
        <taxon>Tracheophyta</taxon>
        <taxon>Spermatophyta</taxon>
        <taxon>Magnoliopsida</taxon>
        <taxon>eudicotyledons</taxon>
        <taxon>Gunneridae</taxon>
        <taxon>Pentapetalae</taxon>
        <taxon>asterids</taxon>
        <taxon>campanulids</taxon>
        <taxon>Asterales</taxon>
        <taxon>Asteraceae</taxon>
        <taxon>Asteroideae</taxon>
        <taxon>Heliantheae alliance</taxon>
        <taxon>Tageteae</taxon>
        <taxon>Tagetes</taxon>
    </lineage>
</organism>
<gene>
    <name evidence="2" type="ORF">QVD17_38236</name>
</gene>
<evidence type="ECO:0000313" key="2">
    <source>
        <dbReference type="EMBL" id="KAK1411678.1"/>
    </source>
</evidence>
<dbReference type="Proteomes" id="UP001229421">
    <property type="component" value="Unassembled WGS sequence"/>
</dbReference>
<keyword evidence="3" id="KW-1185">Reference proteome</keyword>